<comment type="caution">
    <text evidence="2">The sequence shown here is derived from an EMBL/GenBank/DDBJ whole genome shotgun (WGS) entry which is preliminary data.</text>
</comment>
<dbReference type="RefSeq" id="WP_260905913.1">
    <property type="nucleotide sequence ID" value="NZ_JAOCZP010000007.1"/>
</dbReference>
<accession>A0ABT2LSC6</accession>
<name>A0ABT2LSC6_9HYPH</name>
<evidence type="ECO:0000256" key="1">
    <source>
        <dbReference type="SAM" id="MobiDB-lite"/>
    </source>
</evidence>
<proteinExistence type="predicted"/>
<organism evidence="2 3">
    <name type="scientific">Chelativorans salis</name>
    <dbReference type="NCBI Taxonomy" id="2978478"/>
    <lineage>
        <taxon>Bacteria</taxon>
        <taxon>Pseudomonadati</taxon>
        <taxon>Pseudomonadota</taxon>
        <taxon>Alphaproteobacteria</taxon>
        <taxon>Hyphomicrobiales</taxon>
        <taxon>Phyllobacteriaceae</taxon>
        <taxon>Chelativorans</taxon>
    </lineage>
</organism>
<protein>
    <submittedName>
        <fullName evidence="2">Uncharacterized protein</fullName>
    </submittedName>
</protein>
<gene>
    <name evidence="2" type="ORF">N5A92_20595</name>
</gene>
<dbReference type="EMBL" id="JAOCZP010000007">
    <property type="protein sequence ID" value="MCT7377420.1"/>
    <property type="molecule type" value="Genomic_DNA"/>
</dbReference>
<feature type="compositionally biased region" description="Basic and acidic residues" evidence="1">
    <location>
        <begin position="122"/>
        <end position="131"/>
    </location>
</feature>
<dbReference type="Proteomes" id="UP001320831">
    <property type="component" value="Unassembled WGS sequence"/>
</dbReference>
<feature type="region of interest" description="Disordered" evidence="1">
    <location>
        <begin position="64"/>
        <end position="131"/>
    </location>
</feature>
<evidence type="ECO:0000313" key="3">
    <source>
        <dbReference type="Proteomes" id="UP001320831"/>
    </source>
</evidence>
<reference evidence="2 3" key="1">
    <citation type="submission" date="2022-09" db="EMBL/GenBank/DDBJ databases">
        <title>Chelativorans salina sp. nov., a novel slightly halophilic bacterium isolated from a saline lake sediment enrichment.</title>
        <authorList>
            <person name="Gao L."/>
            <person name="Fang B.-Z."/>
            <person name="Li W.-J."/>
        </authorList>
    </citation>
    <scope>NUCLEOTIDE SEQUENCE [LARGE SCALE GENOMIC DNA]</scope>
    <source>
        <strain evidence="2 3">EGI FJ00035</strain>
    </source>
</reference>
<sequence>MQFNDVQVQRLGAGDGYRAVVTFRGTRGETIVVSLPHSEDQITEDSGMLVGSARAALLDAVSATEGEDPLPLSDVEVDASGRALETPVATPSLEEEDDNPYQQPDEALPDSEEESDLLRNPSQEKGRFGEG</sequence>
<evidence type="ECO:0000313" key="2">
    <source>
        <dbReference type="EMBL" id="MCT7377420.1"/>
    </source>
</evidence>
<keyword evidence="3" id="KW-1185">Reference proteome</keyword>